<dbReference type="AlphaFoldDB" id="A0AA40KGF9"/>
<accession>A0AA40KGF9</accession>
<comment type="caution">
    <text evidence="1">The sequence shown here is derived from an EMBL/GenBank/DDBJ whole genome shotgun (WGS) entry which is preliminary data.</text>
</comment>
<sequence>MALVDYIPATACNVVGSITVKFWSSSGHVTVRTETCSPNRDPLGPSENDFASASFVVPSWIRQHPPRILSSFG</sequence>
<dbReference type="Proteomes" id="UP001177670">
    <property type="component" value="Unassembled WGS sequence"/>
</dbReference>
<evidence type="ECO:0000313" key="1">
    <source>
        <dbReference type="EMBL" id="KAK1119330.1"/>
    </source>
</evidence>
<organism evidence="1 2">
    <name type="scientific">Melipona bicolor</name>
    <dbReference type="NCBI Taxonomy" id="60889"/>
    <lineage>
        <taxon>Eukaryota</taxon>
        <taxon>Metazoa</taxon>
        <taxon>Ecdysozoa</taxon>
        <taxon>Arthropoda</taxon>
        <taxon>Hexapoda</taxon>
        <taxon>Insecta</taxon>
        <taxon>Pterygota</taxon>
        <taxon>Neoptera</taxon>
        <taxon>Endopterygota</taxon>
        <taxon>Hymenoptera</taxon>
        <taxon>Apocrita</taxon>
        <taxon>Aculeata</taxon>
        <taxon>Apoidea</taxon>
        <taxon>Anthophila</taxon>
        <taxon>Apidae</taxon>
        <taxon>Melipona</taxon>
    </lineage>
</organism>
<reference evidence="1" key="1">
    <citation type="submission" date="2021-10" db="EMBL/GenBank/DDBJ databases">
        <title>Melipona bicolor Genome sequencing and assembly.</title>
        <authorList>
            <person name="Araujo N.S."/>
            <person name="Arias M.C."/>
        </authorList>
    </citation>
    <scope>NUCLEOTIDE SEQUENCE</scope>
    <source>
        <strain evidence="1">USP_2M_L1-L4_2017</strain>
        <tissue evidence="1">Whole body</tissue>
    </source>
</reference>
<proteinExistence type="predicted"/>
<protein>
    <submittedName>
        <fullName evidence="1">Uncharacterized protein</fullName>
    </submittedName>
</protein>
<gene>
    <name evidence="1" type="ORF">K0M31_013516</name>
</gene>
<keyword evidence="2" id="KW-1185">Reference proteome</keyword>
<evidence type="ECO:0000313" key="2">
    <source>
        <dbReference type="Proteomes" id="UP001177670"/>
    </source>
</evidence>
<dbReference type="EMBL" id="JAHYIQ010000037">
    <property type="protein sequence ID" value="KAK1119330.1"/>
    <property type="molecule type" value="Genomic_DNA"/>
</dbReference>
<name>A0AA40KGF9_9HYME</name>